<organism evidence="1 2">
    <name type="scientific">Aspergillus indologenus CBS 114.80</name>
    <dbReference type="NCBI Taxonomy" id="1450541"/>
    <lineage>
        <taxon>Eukaryota</taxon>
        <taxon>Fungi</taxon>
        <taxon>Dikarya</taxon>
        <taxon>Ascomycota</taxon>
        <taxon>Pezizomycotina</taxon>
        <taxon>Eurotiomycetes</taxon>
        <taxon>Eurotiomycetidae</taxon>
        <taxon>Eurotiales</taxon>
        <taxon>Aspergillaceae</taxon>
        <taxon>Aspergillus</taxon>
        <taxon>Aspergillus subgen. Circumdati</taxon>
    </lineage>
</organism>
<name>A0A2V5IXN0_9EURO</name>
<accession>A0A2V5IXN0</accession>
<keyword evidence="2" id="KW-1185">Reference proteome</keyword>
<evidence type="ECO:0000313" key="2">
    <source>
        <dbReference type="Proteomes" id="UP000248817"/>
    </source>
</evidence>
<proteinExistence type="predicted"/>
<protein>
    <submittedName>
        <fullName evidence="1">Uncharacterized protein</fullName>
    </submittedName>
</protein>
<sequence length="120" mass="12887">MHSYKNNHGRMAKSTESGVSSLPVTARLYPVLYPISGLHPVQYLLHLRYQIMVHHPISTSTLSATGQVVSVDGGMGSVRFVKVVCTVSSVKVVCTVSSVKVICTDGSISRVCTVQGVQLQ</sequence>
<dbReference type="AlphaFoldDB" id="A0A2V5IXN0"/>
<gene>
    <name evidence="1" type="ORF">BP00DRAFT_111997</name>
</gene>
<dbReference type="Proteomes" id="UP000248817">
    <property type="component" value="Unassembled WGS sequence"/>
</dbReference>
<dbReference type="EMBL" id="KZ825482">
    <property type="protein sequence ID" value="PYI33650.1"/>
    <property type="molecule type" value="Genomic_DNA"/>
</dbReference>
<evidence type="ECO:0000313" key="1">
    <source>
        <dbReference type="EMBL" id="PYI33650.1"/>
    </source>
</evidence>
<reference evidence="1 2" key="1">
    <citation type="submission" date="2018-02" db="EMBL/GenBank/DDBJ databases">
        <title>The genomes of Aspergillus section Nigri reveals drivers in fungal speciation.</title>
        <authorList>
            <consortium name="DOE Joint Genome Institute"/>
            <person name="Vesth T.C."/>
            <person name="Nybo J."/>
            <person name="Theobald S."/>
            <person name="Brandl J."/>
            <person name="Frisvad J.C."/>
            <person name="Nielsen K.F."/>
            <person name="Lyhne E.K."/>
            <person name="Kogle M.E."/>
            <person name="Kuo A."/>
            <person name="Riley R."/>
            <person name="Clum A."/>
            <person name="Nolan M."/>
            <person name="Lipzen A."/>
            <person name="Salamov A."/>
            <person name="Henrissat B."/>
            <person name="Wiebenga A."/>
            <person name="De vries R.P."/>
            <person name="Grigoriev I.V."/>
            <person name="Mortensen U.H."/>
            <person name="Andersen M.R."/>
            <person name="Baker S.E."/>
        </authorList>
    </citation>
    <scope>NUCLEOTIDE SEQUENCE [LARGE SCALE GENOMIC DNA]</scope>
    <source>
        <strain evidence="1 2">CBS 114.80</strain>
    </source>
</reference>